<reference evidence="2 3" key="1">
    <citation type="journal article" date="2014" name="Int. J. Syst. Evol. Microbiol.">
        <title>Complete genome sequence of Corynebacterium casei LMG S-19264T (=DSM 44701T), isolated from a smear-ripened cheese.</title>
        <authorList>
            <consortium name="US DOE Joint Genome Institute (JGI-PGF)"/>
            <person name="Walter F."/>
            <person name="Albersmeier A."/>
            <person name="Kalinowski J."/>
            <person name="Ruckert C."/>
        </authorList>
    </citation>
    <scope>NUCLEOTIDE SEQUENCE [LARGE SCALE GENOMIC DNA]</scope>
    <source>
        <strain evidence="2 3">CGMCC 4.7111</strain>
    </source>
</reference>
<accession>A0A917Y9X1</accession>
<keyword evidence="1" id="KW-0812">Transmembrane</keyword>
<feature type="transmembrane region" description="Helical" evidence="1">
    <location>
        <begin position="195"/>
        <end position="216"/>
    </location>
</feature>
<proteinExistence type="predicted"/>
<feature type="transmembrane region" description="Helical" evidence="1">
    <location>
        <begin position="21"/>
        <end position="41"/>
    </location>
</feature>
<evidence type="ECO:0000313" key="3">
    <source>
        <dbReference type="Proteomes" id="UP000600365"/>
    </source>
</evidence>
<organism evidence="2 3">
    <name type="scientific">Streptomyces albiflavescens</name>
    <dbReference type="NCBI Taxonomy" id="1623582"/>
    <lineage>
        <taxon>Bacteria</taxon>
        <taxon>Bacillati</taxon>
        <taxon>Actinomycetota</taxon>
        <taxon>Actinomycetes</taxon>
        <taxon>Kitasatosporales</taxon>
        <taxon>Streptomycetaceae</taxon>
        <taxon>Streptomyces</taxon>
    </lineage>
</organism>
<dbReference type="AlphaFoldDB" id="A0A917Y9X1"/>
<sequence length="249" mass="25567">MVAAVAETEARLALSWGEFRLGQYLGLILIAVGTLVGAWLGRRWSHRSTMLLGAASGVLLAVAGADIVPHALHEAEEQDLTGWIVPVVVVAAFALASAAHVLRRQGEPGRLLGAGTAVALVLHRLVEGMTVALLASVPVVAALTVHSVSEGLALTAVLDARGRRPLTPWLVAVCVSPLVGGWITLVAPVPEWTHVLLLAVVAGVLLRNAGTALALARRRHLAGALPAAPVLLALGSAAAVTTAAVLVLR</sequence>
<feature type="transmembrane region" description="Helical" evidence="1">
    <location>
        <begin position="228"/>
        <end position="248"/>
    </location>
</feature>
<keyword evidence="1" id="KW-0472">Membrane</keyword>
<protein>
    <submittedName>
        <fullName evidence="2">Uncharacterized protein</fullName>
    </submittedName>
</protein>
<dbReference type="Proteomes" id="UP000600365">
    <property type="component" value="Unassembled WGS sequence"/>
</dbReference>
<feature type="transmembrane region" description="Helical" evidence="1">
    <location>
        <begin position="48"/>
        <end position="68"/>
    </location>
</feature>
<keyword evidence="1" id="KW-1133">Transmembrane helix</keyword>
<feature type="transmembrane region" description="Helical" evidence="1">
    <location>
        <begin position="132"/>
        <end position="157"/>
    </location>
</feature>
<evidence type="ECO:0000256" key="1">
    <source>
        <dbReference type="SAM" id="Phobius"/>
    </source>
</evidence>
<name>A0A917Y9X1_9ACTN</name>
<dbReference type="EMBL" id="BMMM01000013">
    <property type="protein sequence ID" value="GGN79016.1"/>
    <property type="molecule type" value="Genomic_DNA"/>
</dbReference>
<keyword evidence="3" id="KW-1185">Reference proteome</keyword>
<feature type="transmembrane region" description="Helical" evidence="1">
    <location>
        <begin position="80"/>
        <end position="102"/>
    </location>
</feature>
<evidence type="ECO:0000313" key="2">
    <source>
        <dbReference type="EMBL" id="GGN79016.1"/>
    </source>
</evidence>
<gene>
    <name evidence="2" type="ORF">GCM10011579_062930</name>
</gene>
<dbReference type="RefSeq" id="WP_189189484.1">
    <property type="nucleotide sequence ID" value="NZ_BMMM01000013.1"/>
</dbReference>
<comment type="caution">
    <text evidence="2">The sequence shown here is derived from an EMBL/GenBank/DDBJ whole genome shotgun (WGS) entry which is preliminary data.</text>
</comment>
<feature type="transmembrane region" description="Helical" evidence="1">
    <location>
        <begin position="169"/>
        <end position="189"/>
    </location>
</feature>